<reference evidence="1 2" key="1">
    <citation type="submission" date="2017-11" db="EMBL/GenBank/DDBJ databases">
        <title>Genomic Encyclopedia of Archaeal and Bacterial Type Strains, Phase II (KMG-II): From Individual Species to Whole Genera.</title>
        <authorList>
            <person name="Goeker M."/>
        </authorList>
    </citation>
    <scope>NUCLEOTIDE SEQUENCE [LARGE SCALE GENOMIC DNA]</scope>
    <source>
        <strain evidence="1 2">DSM 16400</strain>
    </source>
</reference>
<keyword evidence="1" id="KW-0032">Aminotransferase</keyword>
<gene>
    <name evidence="1" type="ORF">CLV85_1344</name>
</gene>
<dbReference type="SUPFAM" id="SSF56752">
    <property type="entry name" value="D-aminoacid aminotransferase-like PLP-dependent enzymes"/>
    <property type="match status" value="1"/>
</dbReference>
<dbReference type="InterPro" id="IPR043132">
    <property type="entry name" value="BCAT-like_C"/>
</dbReference>
<keyword evidence="1" id="KW-0456">Lyase</keyword>
<dbReference type="OrthoDB" id="4570776at2"/>
<accession>A0A2M9D9K7</accession>
<dbReference type="GO" id="GO:0016829">
    <property type="term" value="F:lyase activity"/>
    <property type="evidence" value="ECO:0007669"/>
    <property type="project" value="UniProtKB-KW"/>
</dbReference>
<evidence type="ECO:0000313" key="2">
    <source>
        <dbReference type="Proteomes" id="UP000231742"/>
    </source>
</evidence>
<dbReference type="GO" id="GO:0008483">
    <property type="term" value="F:transaminase activity"/>
    <property type="evidence" value="ECO:0007669"/>
    <property type="project" value="UniProtKB-KW"/>
</dbReference>
<dbReference type="Gene3D" id="3.20.10.10">
    <property type="entry name" value="D-amino Acid Aminotransferase, subunit A, domain 2"/>
    <property type="match status" value="1"/>
</dbReference>
<comment type="caution">
    <text evidence="1">The sequence shown here is derived from an EMBL/GenBank/DDBJ whole genome shotgun (WGS) entry which is preliminary data.</text>
</comment>
<proteinExistence type="predicted"/>
<keyword evidence="1" id="KW-0808">Transferase</keyword>
<sequence length="254" mass="27661">MSADAIYRWQNDKLLEISPDKVPTTPMTVADSWLVNSGSVLALNLHRQRFLDAVPAAQRETADQFFTAAIAALPRAGAWFPRVELRGAEFFLRLRANPELKRSATAVSFRGADPRTVPAVKGPDIDAMGALQAGARAHGADEAILLTDEGFVIEGAYSAVLWWRGEILCGPPAELERVDSVTARSVLTLARALGLDTHEEAVTPAELAGTEVWVVNALHGIRIVSKWVDGPELAEKPGRLEQWRTRLATLARPI</sequence>
<dbReference type="Proteomes" id="UP000231742">
    <property type="component" value="Unassembled WGS sequence"/>
</dbReference>
<name>A0A2M9D9K7_9MICO</name>
<protein>
    <submittedName>
        <fullName evidence="1">Branched-subunit amino acid aminotransferase/4-amino-4-deoxychorismate lyase</fullName>
    </submittedName>
</protein>
<dbReference type="AlphaFoldDB" id="A0A2M9D9K7"/>
<dbReference type="RefSeq" id="WP_100388777.1">
    <property type="nucleotide sequence ID" value="NZ_BMZU01000001.1"/>
</dbReference>
<dbReference type="EMBL" id="PGFH01000001">
    <property type="protein sequence ID" value="PJJ82153.1"/>
    <property type="molecule type" value="Genomic_DNA"/>
</dbReference>
<dbReference type="InterPro" id="IPR036038">
    <property type="entry name" value="Aminotransferase-like"/>
</dbReference>
<organism evidence="1 2">
    <name type="scientific">Salinibacterium amurskyense</name>
    <dbReference type="NCBI Taxonomy" id="205941"/>
    <lineage>
        <taxon>Bacteria</taxon>
        <taxon>Bacillati</taxon>
        <taxon>Actinomycetota</taxon>
        <taxon>Actinomycetes</taxon>
        <taxon>Micrococcales</taxon>
        <taxon>Microbacteriaceae</taxon>
        <taxon>Salinibacterium</taxon>
    </lineage>
</organism>
<dbReference type="InterPro" id="IPR001544">
    <property type="entry name" value="Aminotrans_IV"/>
</dbReference>
<keyword evidence="2" id="KW-1185">Reference proteome</keyword>
<evidence type="ECO:0000313" key="1">
    <source>
        <dbReference type="EMBL" id="PJJ82153.1"/>
    </source>
</evidence>
<dbReference type="Pfam" id="PF01063">
    <property type="entry name" value="Aminotran_4"/>
    <property type="match status" value="1"/>
</dbReference>